<evidence type="ECO:0000256" key="1">
    <source>
        <dbReference type="ARBA" id="ARBA00003690"/>
    </source>
</evidence>
<dbReference type="PRINTS" id="PR00465">
    <property type="entry name" value="EP450IV"/>
</dbReference>
<reference evidence="9" key="1">
    <citation type="submission" date="2016-11" db="UniProtKB">
        <authorList>
            <consortium name="WormBaseParasite"/>
        </authorList>
    </citation>
    <scope>IDENTIFICATION</scope>
</reference>
<dbReference type="InterPro" id="IPR036396">
    <property type="entry name" value="Cyt_P450_sf"/>
</dbReference>
<comment type="similarity">
    <text evidence="2 7">Belongs to the cytochrome P450 family.</text>
</comment>
<evidence type="ECO:0000313" key="9">
    <source>
        <dbReference type="WBParaSite" id="MhA1_Contig1469.frz3.gene15"/>
    </source>
</evidence>
<dbReference type="PANTHER" id="PTHR24300">
    <property type="entry name" value="CYTOCHROME P450 508A4-RELATED"/>
    <property type="match status" value="1"/>
</dbReference>
<keyword evidence="6 7" id="KW-0349">Heme</keyword>
<comment type="cofactor">
    <cofactor evidence="6">
        <name>heme</name>
        <dbReference type="ChEBI" id="CHEBI:30413"/>
    </cofactor>
</comment>
<keyword evidence="5 7" id="KW-0503">Monooxygenase</keyword>
<dbReference type="Pfam" id="PF00067">
    <property type="entry name" value="p450"/>
    <property type="match status" value="2"/>
</dbReference>
<evidence type="ECO:0000313" key="8">
    <source>
        <dbReference type="Proteomes" id="UP000095281"/>
    </source>
</evidence>
<protein>
    <submittedName>
        <fullName evidence="9">Cytochrome P450</fullName>
    </submittedName>
</protein>
<organism evidence="8 9">
    <name type="scientific">Meloidogyne hapla</name>
    <name type="common">Root-knot nematode worm</name>
    <dbReference type="NCBI Taxonomy" id="6305"/>
    <lineage>
        <taxon>Eukaryota</taxon>
        <taxon>Metazoa</taxon>
        <taxon>Ecdysozoa</taxon>
        <taxon>Nematoda</taxon>
        <taxon>Chromadorea</taxon>
        <taxon>Rhabditida</taxon>
        <taxon>Tylenchina</taxon>
        <taxon>Tylenchomorpha</taxon>
        <taxon>Tylenchoidea</taxon>
        <taxon>Meloidogynidae</taxon>
        <taxon>Meloidogyninae</taxon>
        <taxon>Meloidogyne</taxon>
    </lineage>
</organism>
<dbReference type="InterPro" id="IPR002403">
    <property type="entry name" value="Cyt_P450_E_grp-IV"/>
</dbReference>
<dbReference type="GO" id="GO:0006805">
    <property type="term" value="P:xenobiotic metabolic process"/>
    <property type="evidence" value="ECO:0007669"/>
    <property type="project" value="TreeGrafter"/>
</dbReference>
<dbReference type="InterPro" id="IPR001128">
    <property type="entry name" value="Cyt_P450"/>
</dbReference>
<dbReference type="Gene3D" id="1.10.630.10">
    <property type="entry name" value="Cytochrome P450"/>
    <property type="match status" value="2"/>
</dbReference>
<keyword evidence="3 6" id="KW-0479">Metal-binding</keyword>
<dbReference type="AlphaFoldDB" id="A0A1I8B6B5"/>
<comment type="function">
    <text evidence="1">May be involved in the metabolism of insect hormones and in the breakdown of synthetic insecticides.</text>
</comment>
<keyword evidence="7" id="KW-0560">Oxidoreductase</keyword>
<dbReference type="SUPFAM" id="SSF48264">
    <property type="entry name" value="Cytochrome P450"/>
    <property type="match status" value="1"/>
</dbReference>
<dbReference type="GO" id="GO:0005789">
    <property type="term" value="C:endoplasmic reticulum membrane"/>
    <property type="evidence" value="ECO:0007669"/>
    <property type="project" value="UniProtKB-SubCell"/>
</dbReference>
<evidence type="ECO:0000256" key="5">
    <source>
        <dbReference type="ARBA" id="ARBA00023033"/>
    </source>
</evidence>
<dbReference type="OMA" id="VDMSEIW"/>
<evidence type="ECO:0000256" key="4">
    <source>
        <dbReference type="ARBA" id="ARBA00023004"/>
    </source>
</evidence>
<keyword evidence="4 6" id="KW-0408">Iron</keyword>
<sequence length="386" mass="44096">MIIGLILLHIFTLIFWNFVWKRRKMPPGPPPLPLLGNLREFSALAAEDGIGYKALEYYKNIYGPVYTLWMGEDPYVIISDYELIREVFLRQAEPAGGRYFFKVAKVLSATRGENHGMTRTNGDEWRFLRRSSLNILRDLGMGRSKLDELMKPEFRKLSAKIRTEKSNGIKTHNLSSLITELNGSAIELLLFGHPLEENYAKSNGLINKAIEQLNNNDGDLCLDYICSSIGLEHRPKLVYTNAVVNETLRLVNLVPFNLGHLALEDLNVGKFVLKKGTYMVPQVSDVLFDPKIYPNPLRFDPERYLDNEGKLKKADELIAFGVGKRQCAGEALARMMLFLFAANFFLTYKLLPENPLKPPNIEKLGGLTVYVKEEYKLRIEPYLDLF</sequence>
<dbReference type="GO" id="GO:0016712">
    <property type="term" value="F:oxidoreductase activity, acting on paired donors, with incorporation or reduction of molecular oxygen, reduced flavin or flavoprotein as one donor, and incorporation of one atom of oxygen"/>
    <property type="evidence" value="ECO:0007669"/>
    <property type="project" value="TreeGrafter"/>
</dbReference>
<evidence type="ECO:0000256" key="6">
    <source>
        <dbReference type="PIRSR" id="PIRSR602403-1"/>
    </source>
</evidence>
<dbReference type="InterPro" id="IPR050182">
    <property type="entry name" value="Cytochrome_P450_fam2"/>
</dbReference>
<dbReference type="GO" id="GO:0006082">
    <property type="term" value="P:organic acid metabolic process"/>
    <property type="evidence" value="ECO:0007669"/>
    <property type="project" value="TreeGrafter"/>
</dbReference>
<proteinExistence type="inferred from homology"/>
<dbReference type="GO" id="GO:0005506">
    <property type="term" value="F:iron ion binding"/>
    <property type="evidence" value="ECO:0007669"/>
    <property type="project" value="InterPro"/>
</dbReference>
<keyword evidence="8" id="KW-1185">Reference proteome</keyword>
<dbReference type="Proteomes" id="UP000095281">
    <property type="component" value="Unplaced"/>
</dbReference>
<evidence type="ECO:0000256" key="3">
    <source>
        <dbReference type="ARBA" id="ARBA00022723"/>
    </source>
</evidence>
<name>A0A1I8B6B5_MELHA</name>
<dbReference type="PANTHER" id="PTHR24300:SF375">
    <property type="entry name" value="CYTOCHROME P450 FAMILY"/>
    <property type="match status" value="1"/>
</dbReference>
<evidence type="ECO:0000256" key="7">
    <source>
        <dbReference type="RuleBase" id="RU000461"/>
    </source>
</evidence>
<dbReference type="InterPro" id="IPR017972">
    <property type="entry name" value="Cyt_P450_CS"/>
</dbReference>
<feature type="binding site" description="axial binding residue" evidence="6">
    <location>
        <position position="327"/>
    </location>
    <ligand>
        <name>heme</name>
        <dbReference type="ChEBI" id="CHEBI:30413"/>
    </ligand>
    <ligandPart>
        <name>Fe</name>
        <dbReference type="ChEBI" id="CHEBI:18248"/>
    </ligandPart>
</feature>
<dbReference type="PROSITE" id="PS00086">
    <property type="entry name" value="CYTOCHROME_P450"/>
    <property type="match status" value="1"/>
</dbReference>
<evidence type="ECO:0000256" key="2">
    <source>
        <dbReference type="ARBA" id="ARBA00010617"/>
    </source>
</evidence>
<dbReference type="PRINTS" id="PR00385">
    <property type="entry name" value="P450"/>
</dbReference>
<accession>A0A1I8B6B5</accession>
<dbReference type="GO" id="GO:0020037">
    <property type="term" value="F:heme binding"/>
    <property type="evidence" value="ECO:0007669"/>
    <property type="project" value="InterPro"/>
</dbReference>
<dbReference type="WBParaSite" id="MhA1_Contig1469.frz3.gene15">
    <property type="protein sequence ID" value="MhA1_Contig1469.frz3.gene15"/>
    <property type="gene ID" value="MhA1_Contig1469.frz3.gene15"/>
</dbReference>